<feature type="compositionally biased region" description="Basic and acidic residues" evidence="1">
    <location>
        <begin position="158"/>
        <end position="167"/>
    </location>
</feature>
<dbReference type="EMBL" id="MG011691">
    <property type="protein sequence ID" value="AVK76734.1"/>
    <property type="molecule type" value="Genomic_DNA"/>
</dbReference>
<sequence>MQDSTRDDDNNNNDQAECGSDKKSTRVVVKVWASDAADEKPLPLSIWHREDPSGDGALFGTIQARVARAYAAGRPGAAPLRFYPAGAHVATNAARGPVFHAEDKINDVLAQCAVDDGNEIHVLDIHRLAAAHVETAPAQFVPLLPAPPSSSSLSSSSSRRDVPRPHDTPPSASRSQPARTTIRCTADGCWVSAKDIVCDALSLWGVHSALPQNTVRRMKEQHPSMFVKRALSGGGAHAPVIDTDSIDLFCERCAAAVAPAHAGAMRAYPKSDRRARSVAHVLARRSQCAGASSVDARPAPLSLVAPCLAAVSPPTASRSTLAGLSVSGCASPSVSNDSDSLSPEDGWSTDNNDNDDDGDGRTLVSLPAELHRRHGSSSSNVRTSEPACMVNADAGSSQRIRRRRHHQELDTVPNGRVASTDDDRAGEGEQGRRHKRRRISVDPRDQGVRDRSMASKLMARCTTKTEALSVWKWGRDCRWRLAIEMRCVPEGAGSPWEVLYDAEAPHRDGQAHAWIDAVDAENIVCESMASPCALVAVGHRRHLPTIEAFYTDDGGRRDGRSGADSPVDIASVLDGRLASACRRWARAPEDRREGLGLFRRAVAFGALVADGPYALRWERLVKDMENALA</sequence>
<feature type="compositionally biased region" description="Basic and acidic residues" evidence="1">
    <location>
        <begin position="419"/>
        <end position="431"/>
    </location>
</feature>
<evidence type="ECO:0000313" key="2">
    <source>
        <dbReference type="EMBL" id="AVK76734.1"/>
    </source>
</evidence>
<organism evidence="2">
    <name type="scientific">Pandoravirus macleodensis</name>
    <dbReference type="NCBI Taxonomy" id="2107707"/>
    <lineage>
        <taxon>Viruses</taxon>
        <taxon>Pandoravirus</taxon>
    </lineage>
</organism>
<protein>
    <submittedName>
        <fullName evidence="2">Uncharacterized protein</fullName>
    </submittedName>
</protein>
<feature type="region of interest" description="Disordered" evidence="1">
    <location>
        <begin position="147"/>
        <end position="179"/>
    </location>
</feature>
<accession>A0A2U7UE69</accession>
<feature type="compositionally biased region" description="Polar residues" evidence="1">
    <location>
        <begin position="170"/>
        <end position="179"/>
    </location>
</feature>
<evidence type="ECO:0000256" key="1">
    <source>
        <dbReference type="SAM" id="MobiDB-lite"/>
    </source>
</evidence>
<gene>
    <name evidence="2" type="ORF">pmac_cds_46</name>
</gene>
<feature type="compositionally biased region" description="Basic and acidic residues" evidence="1">
    <location>
        <begin position="439"/>
        <end position="451"/>
    </location>
</feature>
<dbReference type="KEGG" id="vg:36841189"/>
<feature type="region of interest" description="Disordered" evidence="1">
    <location>
        <begin position="1"/>
        <end position="24"/>
    </location>
</feature>
<feature type="region of interest" description="Disordered" evidence="1">
    <location>
        <begin position="325"/>
        <end position="451"/>
    </location>
</feature>
<reference evidence="2" key="1">
    <citation type="journal article" date="2018" name="Nat. Commun.">
        <title>Diversity and evolution of the emerging Pandoraviridae family.</title>
        <authorList>
            <person name="Legendre M."/>
            <person name="Fabre E."/>
            <person name="Poirot O."/>
            <person name="Jeudy S."/>
            <person name="Lartigue A."/>
            <person name="Alempic J.M."/>
            <person name="Beucher L."/>
            <person name="Philippe N."/>
            <person name="Bertaux L."/>
            <person name="Christo-Foroux E."/>
            <person name="Labadie K."/>
            <person name="Coute Y."/>
            <person name="Abergel C."/>
            <person name="Claverie J.M."/>
        </authorList>
    </citation>
    <scope>NUCLEOTIDE SEQUENCE [LARGE SCALE GENOMIC DNA]</scope>
    <source>
        <strain evidence="2">Macleodensis</strain>
    </source>
</reference>
<feature type="compositionally biased region" description="Low complexity" evidence="1">
    <location>
        <begin position="331"/>
        <end position="343"/>
    </location>
</feature>
<dbReference type="GeneID" id="36841189"/>
<dbReference type="RefSeq" id="YP_009480730.1">
    <property type="nucleotide sequence ID" value="NC_037665.1"/>
</dbReference>
<name>A0A2U7UE69_9VIRU</name>
<proteinExistence type="predicted"/>
<dbReference type="Proteomes" id="UP000249758">
    <property type="component" value="Segment"/>
</dbReference>